<name>A0A0F7VL22_STRLW</name>
<dbReference type="Gene3D" id="3.20.20.70">
    <property type="entry name" value="Aldolase class I"/>
    <property type="match status" value="1"/>
</dbReference>
<keyword evidence="3" id="KW-0560">Oxidoreductase</keyword>
<evidence type="ECO:0000256" key="2">
    <source>
        <dbReference type="ARBA" id="ARBA00022643"/>
    </source>
</evidence>
<dbReference type="AlphaFoldDB" id="A0A0F7VL22"/>
<organism evidence="4 5">
    <name type="scientific">Streptomyces leeuwenhoekii</name>
    <dbReference type="NCBI Taxonomy" id="1437453"/>
    <lineage>
        <taxon>Bacteria</taxon>
        <taxon>Bacillati</taxon>
        <taxon>Actinomycetota</taxon>
        <taxon>Actinomycetes</taxon>
        <taxon>Kitasatosporales</taxon>
        <taxon>Streptomycetaceae</taxon>
        <taxon>Streptomyces</taxon>
    </lineage>
</organism>
<dbReference type="PANTHER" id="PTHR32332">
    <property type="entry name" value="2-NITROPROPANE DIOXYGENASE"/>
    <property type="match status" value="1"/>
</dbReference>
<evidence type="ECO:0000256" key="1">
    <source>
        <dbReference type="ARBA" id="ARBA00022630"/>
    </source>
</evidence>
<sequence length="325" mass="34565">MLRTRLCDVLGVELPVIGAPYGPYEQVELAAAVCRAGALGSLGTAVRPLADLRRQWARMRELTGRPFAVNHTLRPLNEEAFRATLEERPAAISFHLGVPGDLVARAHDAGIRWIQQVMDVRQAEQAVRAGADVIVAQGGEAGGQGGEVATMVLVPQVVDIAGDIPVVAAGGIADGRGLAAALALGAQGVALGTRLLASAEMNIAEEWKNRIVAAEARDTIKLAHSDRFMPPFSRPDAYGLPRSLRTPFLEEAEEHPERVRPAEAGPRIVEAMLSGHGHEFLPFTGQSAALVHDILPAAEIVRGIVEEAEAILRRTADACTRGAPR</sequence>
<dbReference type="InterPro" id="IPR013785">
    <property type="entry name" value="Aldolase_TIM"/>
</dbReference>
<gene>
    <name evidence="4" type="primary">sle_05070</name>
</gene>
<dbReference type="InterPro" id="IPR004136">
    <property type="entry name" value="NMO"/>
</dbReference>
<dbReference type="RefSeq" id="WP_029384795.1">
    <property type="nucleotide sequence ID" value="NZ_AZSD01000241.1"/>
</dbReference>
<evidence type="ECO:0000313" key="5">
    <source>
        <dbReference type="Proteomes" id="UP000035016"/>
    </source>
</evidence>
<evidence type="ECO:0000256" key="3">
    <source>
        <dbReference type="ARBA" id="ARBA00023002"/>
    </source>
</evidence>
<keyword evidence="4" id="KW-0503">Monooxygenase</keyword>
<dbReference type="GO" id="GO:0018580">
    <property type="term" value="F:nitronate monooxygenase activity"/>
    <property type="evidence" value="ECO:0007669"/>
    <property type="project" value="InterPro"/>
</dbReference>
<dbReference type="KEGG" id="sle:sle_05070"/>
<dbReference type="Pfam" id="PF03060">
    <property type="entry name" value="NMO"/>
    <property type="match status" value="2"/>
</dbReference>
<keyword evidence="1" id="KW-0285">Flavoprotein</keyword>
<accession>A0A0F7VL22</accession>
<protein>
    <submittedName>
        <fullName evidence="4">Probable nitronate monooxygenase</fullName>
    </submittedName>
</protein>
<proteinExistence type="predicted"/>
<dbReference type="SUPFAM" id="SSF51412">
    <property type="entry name" value="Inosine monophosphate dehydrogenase (IMPDH)"/>
    <property type="match status" value="1"/>
</dbReference>
<dbReference type="CDD" id="cd04730">
    <property type="entry name" value="NPD_like"/>
    <property type="match status" value="1"/>
</dbReference>
<dbReference type="EMBL" id="LN831790">
    <property type="protein sequence ID" value="CQR59969.1"/>
    <property type="molecule type" value="Genomic_DNA"/>
</dbReference>
<evidence type="ECO:0000313" key="4">
    <source>
        <dbReference type="EMBL" id="CQR59969.1"/>
    </source>
</evidence>
<dbReference type="Proteomes" id="UP000035016">
    <property type="component" value="Chromosome Chromosome"/>
</dbReference>
<reference evidence="4 5" key="1">
    <citation type="submission" date="2015-02" db="EMBL/GenBank/DDBJ databases">
        <authorList>
            <person name="Gomez-Escribano P.J."/>
        </authorList>
    </citation>
    <scope>NUCLEOTIDE SEQUENCE [LARGE SCALE GENOMIC DNA]</scope>
    <source>
        <strain evidence="5">C34 (DSM 42122 / NRRL B-24963)</strain>
    </source>
</reference>
<keyword evidence="2" id="KW-0288">FMN</keyword>